<dbReference type="RefSeq" id="WP_159807262.1">
    <property type="nucleotide sequence ID" value="NZ_BLJE01000002.1"/>
</dbReference>
<evidence type="ECO:0000313" key="3">
    <source>
        <dbReference type="Proteomes" id="UP000436822"/>
    </source>
</evidence>
<dbReference type="PANTHER" id="PTHR36930:SF1">
    <property type="entry name" value="MOSC DOMAIN-CONTAINING PROTEIN"/>
    <property type="match status" value="1"/>
</dbReference>
<reference evidence="2 3" key="1">
    <citation type="submission" date="2019-12" db="EMBL/GenBank/DDBJ databases">
        <title>Litoreibacter badius sp. nov., a novel bacteriochlorophyll a-containing bacterium in the genus Litoreibacter.</title>
        <authorList>
            <person name="Kanamuro M."/>
            <person name="Takabe Y."/>
            <person name="Mori K."/>
            <person name="Takaichi S."/>
            <person name="Hanada S."/>
        </authorList>
    </citation>
    <scope>NUCLEOTIDE SEQUENCE [LARGE SCALE GENOMIC DNA]</scope>
    <source>
        <strain evidence="2 3">K6</strain>
    </source>
</reference>
<dbReference type="AlphaFoldDB" id="A0A6N6JGC5"/>
<dbReference type="InterPro" id="IPR052716">
    <property type="entry name" value="MOSC_domain"/>
</dbReference>
<dbReference type="OrthoDB" id="9808413at2"/>
<gene>
    <name evidence="2" type="ORF">KIN_24650</name>
</gene>
<dbReference type="Proteomes" id="UP000436822">
    <property type="component" value="Unassembled WGS sequence"/>
</dbReference>
<dbReference type="EMBL" id="BLJE01000002">
    <property type="protein sequence ID" value="GFE65391.1"/>
    <property type="molecule type" value="Genomic_DNA"/>
</dbReference>
<dbReference type="GO" id="GO:0003824">
    <property type="term" value="F:catalytic activity"/>
    <property type="evidence" value="ECO:0007669"/>
    <property type="project" value="InterPro"/>
</dbReference>
<evidence type="ECO:0000259" key="1">
    <source>
        <dbReference type="PROSITE" id="PS51340"/>
    </source>
</evidence>
<feature type="domain" description="MOSC" evidence="1">
    <location>
        <begin position="19"/>
        <end position="183"/>
    </location>
</feature>
<sequence>MPALLKTEYTAEIIWLGVLPDRDETLATKSQDVLKLSFAGVVGDDHGGETRPSCARVVSQYPRGTKIRNTRQVCIVSAEEMAEVAAEIGVEQFDPRWCGANVVLKGLPDLTHIPPSSRLQSPDGTTLTVDMENRPCHLPAPVIEAEAPGHGRAFKAAAKGRRGVTAWVEREGTLNLGETVTLHIPDQPAWRPEG</sequence>
<name>A0A6N6JGC5_9RHOB</name>
<dbReference type="GO" id="GO:0030170">
    <property type="term" value="F:pyridoxal phosphate binding"/>
    <property type="evidence" value="ECO:0007669"/>
    <property type="project" value="InterPro"/>
</dbReference>
<accession>A0A6N6JGC5</accession>
<comment type="caution">
    <text evidence="2">The sequence shown here is derived from an EMBL/GenBank/DDBJ whole genome shotgun (WGS) entry which is preliminary data.</text>
</comment>
<dbReference type="InterPro" id="IPR011037">
    <property type="entry name" value="Pyrv_Knase-like_insert_dom_sf"/>
</dbReference>
<organism evidence="2 3">
    <name type="scientific">Litoreibacter roseus</name>
    <dbReference type="NCBI Taxonomy" id="2601869"/>
    <lineage>
        <taxon>Bacteria</taxon>
        <taxon>Pseudomonadati</taxon>
        <taxon>Pseudomonadota</taxon>
        <taxon>Alphaproteobacteria</taxon>
        <taxon>Rhodobacterales</taxon>
        <taxon>Roseobacteraceae</taxon>
        <taxon>Litoreibacter</taxon>
    </lineage>
</organism>
<evidence type="ECO:0000313" key="2">
    <source>
        <dbReference type="EMBL" id="GFE65391.1"/>
    </source>
</evidence>
<protein>
    <recommendedName>
        <fullName evidence="1">MOSC domain-containing protein</fullName>
    </recommendedName>
</protein>
<dbReference type="InterPro" id="IPR005302">
    <property type="entry name" value="MoCF_Sase_C"/>
</dbReference>
<dbReference type="GO" id="GO:0030151">
    <property type="term" value="F:molybdenum ion binding"/>
    <property type="evidence" value="ECO:0007669"/>
    <property type="project" value="InterPro"/>
</dbReference>
<proteinExistence type="predicted"/>
<dbReference type="Gene3D" id="2.40.33.20">
    <property type="entry name" value="PK beta-barrel domain-like"/>
    <property type="match status" value="1"/>
</dbReference>
<dbReference type="PROSITE" id="PS51340">
    <property type="entry name" value="MOSC"/>
    <property type="match status" value="1"/>
</dbReference>
<keyword evidence="3" id="KW-1185">Reference proteome</keyword>
<dbReference type="PANTHER" id="PTHR36930">
    <property type="entry name" value="METAL-SULFUR CLUSTER BIOSYNTHESIS PROTEINS YUAD-RELATED"/>
    <property type="match status" value="1"/>
</dbReference>
<dbReference type="Pfam" id="PF03473">
    <property type="entry name" value="MOSC"/>
    <property type="match status" value="1"/>
</dbReference>
<dbReference type="SUPFAM" id="SSF50800">
    <property type="entry name" value="PK beta-barrel domain-like"/>
    <property type="match status" value="1"/>
</dbReference>